<feature type="region of interest" description="Disordered" evidence="1">
    <location>
        <begin position="135"/>
        <end position="192"/>
    </location>
</feature>
<dbReference type="EMBL" id="KV425620">
    <property type="protein sequence ID" value="KZT20434.1"/>
    <property type="molecule type" value="Genomic_DNA"/>
</dbReference>
<evidence type="ECO:0000313" key="3">
    <source>
        <dbReference type="Proteomes" id="UP000076761"/>
    </source>
</evidence>
<feature type="compositionally biased region" description="Polar residues" evidence="1">
    <location>
        <begin position="165"/>
        <end position="176"/>
    </location>
</feature>
<keyword evidence="3" id="KW-1185">Reference proteome</keyword>
<evidence type="ECO:0000256" key="1">
    <source>
        <dbReference type="SAM" id="MobiDB-lite"/>
    </source>
</evidence>
<proteinExistence type="predicted"/>
<feature type="compositionally biased region" description="Polar residues" evidence="1">
    <location>
        <begin position="46"/>
        <end position="56"/>
    </location>
</feature>
<protein>
    <submittedName>
        <fullName evidence="2">Uncharacterized protein</fullName>
    </submittedName>
</protein>
<dbReference type="InParanoid" id="A0A165P2J6"/>
<gene>
    <name evidence="2" type="ORF">NEOLEDRAFT_1122617</name>
</gene>
<organism evidence="2 3">
    <name type="scientific">Neolentinus lepideus HHB14362 ss-1</name>
    <dbReference type="NCBI Taxonomy" id="1314782"/>
    <lineage>
        <taxon>Eukaryota</taxon>
        <taxon>Fungi</taxon>
        <taxon>Dikarya</taxon>
        <taxon>Basidiomycota</taxon>
        <taxon>Agaricomycotina</taxon>
        <taxon>Agaricomycetes</taxon>
        <taxon>Gloeophyllales</taxon>
        <taxon>Gloeophyllaceae</taxon>
        <taxon>Neolentinus</taxon>
    </lineage>
</organism>
<reference evidence="2 3" key="1">
    <citation type="journal article" date="2016" name="Mol. Biol. Evol.">
        <title>Comparative Genomics of Early-Diverging Mushroom-Forming Fungi Provides Insights into the Origins of Lignocellulose Decay Capabilities.</title>
        <authorList>
            <person name="Nagy L.G."/>
            <person name="Riley R."/>
            <person name="Tritt A."/>
            <person name="Adam C."/>
            <person name="Daum C."/>
            <person name="Floudas D."/>
            <person name="Sun H."/>
            <person name="Yadav J.S."/>
            <person name="Pangilinan J."/>
            <person name="Larsson K.H."/>
            <person name="Matsuura K."/>
            <person name="Barry K."/>
            <person name="Labutti K."/>
            <person name="Kuo R."/>
            <person name="Ohm R.A."/>
            <person name="Bhattacharya S.S."/>
            <person name="Shirouzu T."/>
            <person name="Yoshinaga Y."/>
            <person name="Martin F.M."/>
            <person name="Grigoriev I.V."/>
            <person name="Hibbett D.S."/>
        </authorList>
    </citation>
    <scope>NUCLEOTIDE SEQUENCE [LARGE SCALE GENOMIC DNA]</scope>
    <source>
        <strain evidence="2 3">HHB14362 ss-1</strain>
    </source>
</reference>
<sequence length="244" mass="27131">MDKDFIGGLFCSYHQLYHYTTMSCAVSVTSSPSSSIPVSGVRKRTSSFSTPKPTKVARTSTRPLRRTISFAVLSDICPDDALYTDEVPSKQTSTTAHTPDCSSLVPYNRTLRFYKEQRERRRGLTRTFSDHNLALHSGTSALPSNAMPSRIPVPKSYVPAPSPAQHRSSSPLSPHSTGPAPRISIRRPQRGKREPDLYRVAILTRMRCSPEGQKILMMGPRLAVSILSATRELERIVERDQDGD</sequence>
<dbReference type="OrthoDB" id="3256438at2759"/>
<feature type="region of interest" description="Disordered" evidence="1">
    <location>
        <begin position="35"/>
        <end position="56"/>
    </location>
</feature>
<dbReference type="PROSITE" id="PS51257">
    <property type="entry name" value="PROKAR_LIPOPROTEIN"/>
    <property type="match status" value="1"/>
</dbReference>
<dbReference type="STRING" id="1314782.A0A165P2J6"/>
<dbReference type="Proteomes" id="UP000076761">
    <property type="component" value="Unassembled WGS sequence"/>
</dbReference>
<evidence type="ECO:0000313" key="2">
    <source>
        <dbReference type="EMBL" id="KZT20434.1"/>
    </source>
</evidence>
<feature type="non-terminal residue" evidence="2">
    <location>
        <position position="244"/>
    </location>
</feature>
<feature type="compositionally biased region" description="Polar residues" evidence="1">
    <location>
        <begin position="137"/>
        <end position="147"/>
    </location>
</feature>
<accession>A0A165P2J6</accession>
<dbReference type="AlphaFoldDB" id="A0A165P2J6"/>
<name>A0A165P2J6_9AGAM</name>